<feature type="transmembrane region" description="Helical" evidence="7">
    <location>
        <begin position="56"/>
        <end position="77"/>
    </location>
</feature>
<evidence type="ECO:0000256" key="2">
    <source>
        <dbReference type="ARBA" id="ARBA00022692"/>
    </source>
</evidence>
<sequence length="379" mass="41428">MAGAGSSNIPGYRPPSDESRSEDIVAIVASLTLLSMLALVLRVWTRLAIQRVALRADDWTILASWAFSVAFTINAGFQTKYGLGQHRLDLPKGSTRYASWLELFFFSQATHYVTVSLAKISILLHYLDFTRARSLELITYAMAIFVGLTGLATAIASIFQCTPVQKAWINSMPGTCIKQEALSLANAGLNIAQDFIVYLLTVRLLWTVQMPKAQRIALLIVFLLGGFVCVTGILCLDSIKQAFNSKDTTWNNHDVVVWSSVGANLAIVCASLAHLKDLVEHFAPGLLGHWRFTRLPGGAYYHDVDSVDRPGMMRSFDPVKDRVPVTLAREIGPGESDGSLMAGSDAGQPERGNSSGNSDAYSANQEDYTAYRITDRGLV</sequence>
<dbReference type="PANTHER" id="PTHR33048:SF114">
    <property type="entry name" value="MEMBRANE PROTEIN PTH11-LIKE, PUTATIVE (AFU_ORTHOLOGUE AFUA_7G06620)-RELATED"/>
    <property type="match status" value="1"/>
</dbReference>
<keyword evidence="3 7" id="KW-1133">Transmembrane helix</keyword>
<dbReference type="EMBL" id="SKBQ01000045">
    <property type="protein sequence ID" value="TPX11957.1"/>
    <property type="molecule type" value="Genomic_DNA"/>
</dbReference>
<evidence type="ECO:0000256" key="7">
    <source>
        <dbReference type="SAM" id="Phobius"/>
    </source>
</evidence>
<dbReference type="InterPro" id="IPR052337">
    <property type="entry name" value="SAT4-like"/>
</dbReference>
<dbReference type="GeneID" id="41974902"/>
<name>A0A507AWV0_9PEZI</name>
<evidence type="ECO:0000256" key="6">
    <source>
        <dbReference type="SAM" id="MobiDB-lite"/>
    </source>
</evidence>
<gene>
    <name evidence="9" type="ORF">E0L32_007455</name>
</gene>
<feature type="transmembrane region" description="Helical" evidence="7">
    <location>
        <begin position="218"/>
        <end position="243"/>
    </location>
</feature>
<dbReference type="GO" id="GO:0016020">
    <property type="term" value="C:membrane"/>
    <property type="evidence" value="ECO:0007669"/>
    <property type="project" value="UniProtKB-SubCell"/>
</dbReference>
<dbReference type="Pfam" id="PF20684">
    <property type="entry name" value="Fung_rhodopsin"/>
    <property type="match status" value="1"/>
</dbReference>
<dbReference type="PANTHER" id="PTHR33048">
    <property type="entry name" value="PTH11-LIKE INTEGRAL MEMBRANE PROTEIN (AFU_ORTHOLOGUE AFUA_5G11245)"/>
    <property type="match status" value="1"/>
</dbReference>
<evidence type="ECO:0000259" key="8">
    <source>
        <dbReference type="Pfam" id="PF20684"/>
    </source>
</evidence>
<evidence type="ECO:0000256" key="1">
    <source>
        <dbReference type="ARBA" id="ARBA00004141"/>
    </source>
</evidence>
<keyword evidence="4 7" id="KW-0472">Membrane</keyword>
<feature type="transmembrane region" description="Helical" evidence="7">
    <location>
        <begin position="97"/>
        <end position="117"/>
    </location>
</feature>
<dbReference type="InParanoid" id="A0A507AWV0"/>
<proteinExistence type="inferred from homology"/>
<dbReference type="STRING" id="1093900.A0A507AWV0"/>
<feature type="transmembrane region" description="Helical" evidence="7">
    <location>
        <begin position="24"/>
        <end position="44"/>
    </location>
</feature>
<evidence type="ECO:0000313" key="9">
    <source>
        <dbReference type="EMBL" id="TPX11957.1"/>
    </source>
</evidence>
<evidence type="ECO:0000256" key="4">
    <source>
        <dbReference type="ARBA" id="ARBA00023136"/>
    </source>
</evidence>
<dbReference type="OrthoDB" id="444631at2759"/>
<comment type="caution">
    <text evidence="9">The sequence shown here is derived from an EMBL/GenBank/DDBJ whole genome shotgun (WGS) entry which is preliminary data.</text>
</comment>
<feature type="domain" description="Rhodopsin" evidence="8">
    <location>
        <begin position="41"/>
        <end position="280"/>
    </location>
</feature>
<evidence type="ECO:0000313" key="10">
    <source>
        <dbReference type="Proteomes" id="UP000319257"/>
    </source>
</evidence>
<dbReference type="Proteomes" id="UP000319257">
    <property type="component" value="Unassembled WGS sequence"/>
</dbReference>
<feature type="transmembrane region" description="Helical" evidence="7">
    <location>
        <begin position="137"/>
        <end position="159"/>
    </location>
</feature>
<accession>A0A507AWV0</accession>
<dbReference type="InterPro" id="IPR049326">
    <property type="entry name" value="Rhodopsin_dom_fungi"/>
</dbReference>
<feature type="region of interest" description="Disordered" evidence="6">
    <location>
        <begin position="330"/>
        <end position="367"/>
    </location>
</feature>
<dbReference type="AlphaFoldDB" id="A0A507AWV0"/>
<keyword evidence="2 7" id="KW-0812">Transmembrane</keyword>
<protein>
    <recommendedName>
        <fullName evidence="8">Rhodopsin domain-containing protein</fullName>
    </recommendedName>
</protein>
<dbReference type="RefSeq" id="XP_030993668.1">
    <property type="nucleotide sequence ID" value="XM_031142201.1"/>
</dbReference>
<reference evidence="9 10" key="1">
    <citation type="submission" date="2019-06" db="EMBL/GenBank/DDBJ databases">
        <title>Draft genome sequence of the filamentous fungus Phialemoniopsis curvata isolated from diesel fuel.</title>
        <authorList>
            <person name="Varaljay V.A."/>
            <person name="Lyon W.J."/>
            <person name="Crouch A.L."/>
            <person name="Drake C.E."/>
            <person name="Hollomon J.M."/>
            <person name="Nadeau L.J."/>
            <person name="Nunn H.S."/>
            <person name="Stevenson B.S."/>
            <person name="Bojanowski C.L."/>
            <person name="Crookes-Goodson W.J."/>
        </authorList>
    </citation>
    <scope>NUCLEOTIDE SEQUENCE [LARGE SCALE GENOMIC DNA]</scope>
    <source>
        <strain evidence="9 10">D216</strain>
    </source>
</reference>
<keyword evidence="10" id="KW-1185">Reference proteome</keyword>
<comment type="similarity">
    <text evidence="5">Belongs to the SAT4 family.</text>
</comment>
<evidence type="ECO:0000256" key="5">
    <source>
        <dbReference type="ARBA" id="ARBA00038359"/>
    </source>
</evidence>
<comment type="subcellular location">
    <subcellularLocation>
        <location evidence="1">Membrane</location>
        <topology evidence="1">Multi-pass membrane protein</topology>
    </subcellularLocation>
</comment>
<organism evidence="9 10">
    <name type="scientific">Thyridium curvatum</name>
    <dbReference type="NCBI Taxonomy" id="1093900"/>
    <lineage>
        <taxon>Eukaryota</taxon>
        <taxon>Fungi</taxon>
        <taxon>Dikarya</taxon>
        <taxon>Ascomycota</taxon>
        <taxon>Pezizomycotina</taxon>
        <taxon>Sordariomycetes</taxon>
        <taxon>Sordariomycetidae</taxon>
        <taxon>Thyridiales</taxon>
        <taxon>Thyridiaceae</taxon>
        <taxon>Thyridium</taxon>
    </lineage>
</organism>
<evidence type="ECO:0000256" key="3">
    <source>
        <dbReference type="ARBA" id="ARBA00022989"/>
    </source>
</evidence>
<feature type="compositionally biased region" description="Polar residues" evidence="6">
    <location>
        <begin position="351"/>
        <end position="367"/>
    </location>
</feature>